<protein>
    <submittedName>
        <fullName evidence="1">Aldose 1-epimerase family protein</fullName>
    </submittedName>
</protein>
<evidence type="ECO:0000313" key="2">
    <source>
        <dbReference type="Proteomes" id="UP000824201"/>
    </source>
</evidence>
<name>A0A9D1EED1_9FIRM</name>
<dbReference type="Proteomes" id="UP000824201">
    <property type="component" value="Unassembled WGS sequence"/>
</dbReference>
<sequence length="35" mass="3971">MAELRTISNDRLSITVSDHGAELSSIYDKENNYEV</sequence>
<dbReference type="EMBL" id="DVHN01000085">
    <property type="protein sequence ID" value="HIR88729.1"/>
    <property type="molecule type" value="Genomic_DNA"/>
</dbReference>
<feature type="non-terminal residue" evidence="1">
    <location>
        <position position="35"/>
    </location>
</feature>
<accession>A0A9D1EED1</accession>
<reference evidence="1" key="1">
    <citation type="submission" date="2020-10" db="EMBL/GenBank/DDBJ databases">
        <authorList>
            <person name="Gilroy R."/>
        </authorList>
    </citation>
    <scope>NUCLEOTIDE SEQUENCE</scope>
    <source>
        <strain evidence="1">ChiW13-3771</strain>
    </source>
</reference>
<organism evidence="1 2">
    <name type="scientific">Candidatus Fimimorpha faecalis</name>
    <dbReference type="NCBI Taxonomy" id="2840824"/>
    <lineage>
        <taxon>Bacteria</taxon>
        <taxon>Bacillati</taxon>
        <taxon>Bacillota</taxon>
        <taxon>Clostridia</taxon>
        <taxon>Eubacteriales</taxon>
        <taxon>Candidatus Fimimorpha</taxon>
    </lineage>
</organism>
<reference evidence="1" key="2">
    <citation type="journal article" date="2021" name="PeerJ">
        <title>Extensive microbial diversity within the chicken gut microbiome revealed by metagenomics and culture.</title>
        <authorList>
            <person name="Gilroy R."/>
            <person name="Ravi A."/>
            <person name="Getino M."/>
            <person name="Pursley I."/>
            <person name="Horton D.L."/>
            <person name="Alikhan N.F."/>
            <person name="Baker D."/>
            <person name="Gharbi K."/>
            <person name="Hall N."/>
            <person name="Watson M."/>
            <person name="Adriaenssens E.M."/>
            <person name="Foster-Nyarko E."/>
            <person name="Jarju S."/>
            <person name="Secka A."/>
            <person name="Antonio M."/>
            <person name="Oren A."/>
            <person name="Chaudhuri R.R."/>
            <person name="La Ragione R."/>
            <person name="Hildebrand F."/>
            <person name="Pallen M.J."/>
        </authorList>
    </citation>
    <scope>NUCLEOTIDE SEQUENCE</scope>
    <source>
        <strain evidence="1">ChiW13-3771</strain>
    </source>
</reference>
<dbReference type="AlphaFoldDB" id="A0A9D1EED1"/>
<evidence type="ECO:0000313" key="1">
    <source>
        <dbReference type="EMBL" id="HIR88729.1"/>
    </source>
</evidence>
<comment type="caution">
    <text evidence="1">The sequence shown here is derived from an EMBL/GenBank/DDBJ whole genome shotgun (WGS) entry which is preliminary data.</text>
</comment>
<proteinExistence type="predicted"/>
<gene>
    <name evidence="1" type="ORF">IAC96_07245</name>
</gene>